<organism evidence="1 2">
    <name type="scientific">Daphnia magna</name>
    <dbReference type="NCBI Taxonomy" id="35525"/>
    <lineage>
        <taxon>Eukaryota</taxon>
        <taxon>Metazoa</taxon>
        <taxon>Ecdysozoa</taxon>
        <taxon>Arthropoda</taxon>
        <taxon>Crustacea</taxon>
        <taxon>Branchiopoda</taxon>
        <taxon>Diplostraca</taxon>
        <taxon>Cladocera</taxon>
        <taxon>Anomopoda</taxon>
        <taxon>Daphniidae</taxon>
        <taxon>Daphnia</taxon>
    </lineage>
</organism>
<evidence type="ECO:0000313" key="1">
    <source>
        <dbReference type="EMBL" id="KZS10729.1"/>
    </source>
</evidence>
<evidence type="ECO:0000313" key="2">
    <source>
        <dbReference type="Proteomes" id="UP000076858"/>
    </source>
</evidence>
<accession>A0A164TT93</accession>
<reference evidence="1 2" key="1">
    <citation type="submission" date="2016-03" db="EMBL/GenBank/DDBJ databases">
        <title>EvidentialGene: Evidence-directed Construction of Genes on Genomes.</title>
        <authorList>
            <person name="Gilbert D.G."/>
            <person name="Choi J.-H."/>
            <person name="Mockaitis K."/>
            <person name="Colbourne J."/>
            <person name="Pfrender M."/>
        </authorList>
    </citation>
    <scope>NUCLEOTIDE SEQUENCE [LARGE SCALE GENOMIC DNA]</scope>
    <source>
        <strain evidence="1 2">Xinb3</strain>
        <tissue evidence="1">Complete organism</tissue>
    </source>
</reference>
<gene>
    <name evidence="1" type="ORF">APZ42_024756</name>
</gene>
<name>A0A164TT93_9CRUS</name>
<sequence length="101" mass="11531">MPSHDNGRKHPKQRCWANSNSNRSRLVLNIKSSHSETFRPQAHIPGFPWWVLRKQRMDGEGDNVTAKQGLTFGKKVNVHVFQILCVLLQLLVEFDNGLLVG</sequence>
<proteinExistence type="predicted"/>
<dbReference type="EMBL" id="LRGB01001728">
    <property type="protein sequence ID" value="KZS10729.1"/>
    <property type="molecule type" value="Genomic_DNA"/>
</dbReference>
<dbReference type="AlphaFoldDB" id="A0A164TT93"/>
<protein>
    <submittedName>
        <fullName evidence="1">Uncharacterized protein</fullName>
    </submittedName>
</protein>
<comment type="caution">
    <text evidence="1">The sequence shown here is derived from an EMBL/GenBank/DDBJ whole genome shotgun (WGS) entry which is preliminary data.</text>
</comment>
<dbReference type="Proteomes" id="UP000076858">
    <property type="component" value="Unassembled WGS sequence"/>
</dbReference>
<keyword evidence="2" id="KW-1185">Reference proteome</keyword>